<name>A0A024TQU4_9STRA</name>
<dbReference type="OrthoDB" id="73806at2759"/>
<reference evidence="1" key="1">
    <citation type="submission" date="2013-12" db="EMBL/GenBank/DDBJ databases">
        <title>The Genome Sequence of Aphanomyces invadans NJM9701.</title>
        <authorList>
            <consortium name="The Broad Institute Genomics Platform"/>
            <person name="Russ C."/>
            <person name="Tyler B."/>
            <person name="van West P."/>
            <person name="Dieguez-Uribeondo J."/>
            <person name="Young S.K."/>
            <person name="Zeng Q."/>
            <person name="Gargeya S."/>
            <person name="Fitzgerald M."/>
            <person name="Abouelleil A."/>
            <person name="Alvarado L."/>
            <person name="Chapman S.B."/>
            <person name="Gainer-Dewar J."/>
            <person name="Goldberg J."/>
            <person name="Griggs A."/>
            <person name="Gujja S."/>
            <person name="Hansen M."/>
            <person name="Howarth C."/>
            <person name="Imamovic A."/>
            <person name="Ireland A."/>
            <person name="Larimer J."/>
            <person name="McCowan C."/>
            <person name="Murphy C."/>
            <person name="Pearson M."/>
            <person name="Poon T.W."/>
            <person name="Priest M."/>
            <person name="Roberts A."/>
            <person name="Saif S."/>
            <person name="Shea T."/>
            <person name="Sykes S."/>
            <person name="Wortman J."/>
            <person name="Nusbaum C."/>
            <person name="Birren B."/>
        </authorList>
    </citation>
    <scope>NUCLEOTIDE SEQUENCE [LARGE SCALE GENOMIC DNA]</scope>
    <source>
        <strain evidence="1">NJM9701</strain>
    </source>
</reference>
<proteinExistence type="predicted"/>
<organism evidence="1">
    <name type="scientific">Aphanomyces invadans</name>
    <dbReference type="NCBI Taxonomy" id="157072"/>
    <lineage>
        <taxon>Eukaryota</taxon>
        <taxon>Sar</taxon>
        <taxon>Stramenopiles</taxon>
        <taxon>Oomycota</taxon>
        <taxon>Saprolegniomycetes</taxon>
        <taxon>Saprolegniales</taxon>
        <taxon>Verrucalvaceae</taxon>
        <taxon>Aphanomyces</taxon>
    </lineage>
</organism>
<gene>
    <name evidence="1" type="ORF">H310_10643</name>
</gene>
<dbReference type="GeneID" id="20087693"/>
<dbReference type="RefSeq" id="XP_008875297.1">
    <property type="nucleotide sequence ID" value="XM_008877075.1"/>
</dbReference>
<dbReference type="AlphaFoldDB" id="A0A024TQU4"/>
<dbReference type="EMBL" id="KI913978">
    <property type="protein sequence ID" value="ETV95986.1"/>
    <property type="molecule type" value="Genomic_DNA"/>
</dbReference>
<sequence>MVTLKVVARRRAKQDALRTTPHDLSAERSDLGRMHLQALELHDKKLRLSHQGHTDDGDAITSSGHVLLETDESIIAMNQRLIRERNALIREKEVWQSQLHTQHTNLQEVLQATRLLKLKIQHNQKPVDGCPAIATPTAPTSPATL</sequence>
<accession>A0A024TQU4</accession>
<protein>
    <submittedName>
        <fullName evidence="1">Uncharacterized protein</fullName>
    </submittedName>
</protein>
<evidence type="ECO:0000313" key="1">
    <source>
        <dbReference type="EMBL" id="ETV95986.1"/>
    </source>
</evidence>
<dbReference type="VEuPathDB" id="FungiDB:H310_10643"/>